<evidence type="ECO:0000313" key="7">
    <source>
        <dbReference type="Proteomes" id="UP001562425"/>
    </source>
</evidence>
<gene>
    <name evidence="6" type="ORF">pipiens_018481</name>
</gene>
<accession>A0ABD1CBL6</accession>
<dbReference type="AlphaFoldDB" id="A0ABD1CBL6"/>
<organism evidence="6 7">
    <name type="scientific">Culex pipiens pipiens</name>
    <name type="common">Northern house mosquito</name>
    <dbReference type="NCBI Taxonomy" id="38569"/>
    <lineage>
        <taxon>Eukaryota</taxon>
        <taxon>Metazoa</taxon>
        <taxon>Ecdysozoa</taxon>
        <taxon>Arthropoda</taxon>
        <taxon>Hexapoda</taxon>
        <taxon>Insecta</taxon>
        <taxon>Pterygota</taxon>
        <taxon>Neoptera</taxon>
        <taxon>Endopterygota</taxon>
        <taxon>Diptera</taxon>
        <taxon>Nematocera</taxon>
        <taxon>Culicoidea</taxon>
        <taxon>Culicidae</taxon>
        <taxon>Culicinae</taxon>
        <taxon>Culicini</taxon>
        <taxon>Culex</taxon>
        <taxon>Culex</taxon>
    </lineage>
</organism>
<dbReference type="InterPro" id="IPR016024">
    <property type="entry name" value="ARM-type_fold"/>
</dbReference>
<feature type="compositionally biased region" description="Polar residues" evidence="4">
    <location>
        <begin position="65"/>
        <end position="76"/>
    </location>
</feature>
<keyword evidence="5" id="KW-0732">Signal</keyword>
<feature type="chain" id="PRO_5044781873" description="Protein THEM6" evidence="5">
    <location>
        <begin position="19"/>
        <end position="622"/>
    </location>
</feature>
<keyword evidence="7" id="KW-1185">Reference proteome</keyword>
<protein>
    <recommendedName>
        <fullName evidence="2">Protein THEM6</fullName>
    </recommendedName>
</protein>
<dbReference type="SUPFAM" id="SSF48371">
    <property type="entry name" value="ARM repeat"/>
    <property type="match status" value="1"/>
</dbReference>
<dbReference type="EMBL" id="JBEHCU010014030">
    <property type="protein sequence ID" value="KAL1373741.1"/>
    <property type="molecule type" value="Genomic_DNA"/>
</dbReference>
<dbReference type="PANTHER" id="PTHR12475">
    <property type="match status" value="1"/>
</dbReference>
<evidence type="ECO:0000256" key="3">
    <source>
        <dbReference type="SAM" id="Coils"/>
    </source>
</evidence>
<evidence type="ECO:0000256" key="2">
    <source>
        <dbReference type="ARBA" id="ARBA00041112"/>
    </source>
</evidence>
<dbReference type="PANTHER" id="PTHR12475:SF4">
    <property type="entry name" value="PROTEIN THEM6"/>
    <property type="match status" value="1"/>
</dbReference>
<dbReference type="SUPFAM" id="SSF54637">
    <property type="entry name" value="Thioesterase/thiol ester dehydrase-isomerase"/>
    <property type="match status" value="1"/>
</dbReference>
<feature type="region of interest" description="Disordered" evidence="4">
    <location>
        <begin position="61"/>
        <end position="83"/>
    </location>
</feature>
<proteinExistence type="inferred from homology"/>
<dbReference type="InterPro" id="IPR029069">
    <property type="entry name" value="HotDog_dom_sf"/>
</dbReference>
<evidence type="ECO:0000256" key="1">
    <source>
        <dbReference type="ARBA" id="ARBA00038228"/>
    </source>
</evidence>
<comment type="caution">
    <text evidence="6">The sequence shown here is derived from an EMBL/GenBank/DDBJ whole genome shotgun (WGS) entry which is preliminary data.</text>
</comment>
<evidence type="ECO:0000256" key="4">
    <source>
        <dbReference type="SAM" id="MobiDB-lite"/>
    </source>
</evidence>
<dbReference type="Pfam" id="PF13279">
    <property type="entry name" value="4HBT_2"/>
    <property type="match status" value="1"/>
</dbReference>
<dbReference type="InterPro" id="IPR051490">
    <property type="entry name" value="THEM6_lcsJ_thioesterase"/>
</dbReference>
<dbReference type="Gene3D" id="3.10.129.10">
    <property type="entry name" value="Hotdog Thioesterase"/>
    <property type="match status" value="1"/>
</dbReference>
<feature type="signal peptide" evidence="5">
    <location>
        <begin position="1"/>
        <end position="18"/>
    </location>
</feature>
<keyword evidence="3" id="KW-0175">Coiled coil</keyword>
<dbReference type="InterPro" id="IPR011989">
    <property type="entry name" value="ARM-like"/>
</dbReference>
<dbReference type="Proteomes" id="UP001562425">
    <property type="component" value="Unassembled WGS sequence"/>
</dbReference>
<evidence type="ECO:0000256" key="5">
    <source>
        <dbReference type="SAM" id="SignalP"/>
    </source>
</evidence>
<feature type="coiled-coil region" evidence="3">
    <location>
        <begin position="116"/>
        <end position="146"/>
    </location>
</feature>
<dbReference type="Gene3D" id="1.25.10.10">
    <property type="entry name" value="Leucine-rich Repeat Variant"/>
    <property type="match status" value="1"/>
</dbReference>
<comment type="similarity">
    <text evidence="1">Belongs to the THEM6 family.</text>
</comment>
<dbReference type="CDD" id="cd00586">
    <property type="entry name" value="4HBT"/>
    <property type="match status" value="1"/>
</dbReference>
<evidence type="ECO:0000313" key="6">
    <source>
        <dbReference type="EMBL" id="KAL1373741.1"/>
    </source>
</evidence>
<name>A0ABD1CBL6_CULPP</name>
<sequence>MKVLAKVLVALLVTLCYATKNDTVFVATDEWQEIGDGQAIPQGLHVRINLQTGKKEAKLLEQESNDTSRSTLSTVPGATVQDHDVGNSERLANMEKLKEALQRIPTDDFKFDENELKKVKAKFKSYEEIRQELKDAQLEIKTDSDIMADLFEHFNEIREAGRLAEAAVKTELDVIFEDLQYLVHQIDNAVDFISRQGIEQIIWPALNQTESSTLKVHGFKLLGTVVQNNPKAKVALFERNGGGILLTKLSQSSDTSEVSAGLYALGSLLRKFPFAQTELLNPHGYSLLFEIFNKKVDLRVKFKVVKLISDLVQDYDHALTAPEVDALTKEQYRSTNLKEGLLKADYCNQAREFFHHNKVGFAQDENLTEEVVEALRSVSAGMCADTWSRCALFRHTLLVLRNTLDTRLGELGGKDGAYLGEVQAEVMFSCGLLITLLVLYIIWDVNYFIRCVATLGYGMLFQRKRRVTDQTSIYGLCTTQDVDIFIRHMNNARYVRELDFARFHFYALTGIYGKIKAKGGGAVQGASSVRYRRTIPIFSAYKITTRLVWWDDKAIYLEQQFVTLGDGFVRAVAMSKQCITKVDVVEMMKQFPGAEQRPTMPEELRQWLEAIETSSQKLRKEK</sequence>
<reference evidence="6 7" key="1">
    <citation type="submission" date="2024-05" db="EMBL/GenBank/DDBJ databases">
        <title>Culex pipiens pipiens assembly and annotation.</title>
        <authorList>
            <person name="Alout H."/>
            <person name="Durand T."/>
        </authorList>
    </citation>
    <scope>NUCLEOTIDE SEQUENCE [LARGE SCALE GENOMIC DNA]</scope>
    <source>
        <strain evidence="6">HA-2024</strain>
        <tissue evidence="6">Whole body</tissue>
    </source>
</reference>